<sequence>MLKKANGETFTEVVLEVFKVSGMLNVEGDDLTKEFGLSSARWKVMGAIGRSETALTVPQIGRTMGQSRQATQRIVDVMTKDGLLQLVENPHHKRAKLVDLTEQGKKVYRLLDIKQTCWASKGAEDLSKEELETTLFVLQKMASYLGAQ</sequence>
<dbReference type="InterPro" id="IPR039422">
    <property type="entry name" value="MarR/SlyA-like"/>
</dbReference>
<dbReference type="RefSeq" id="WP_272139227.1">
    <property type="nucleotide sequence ID" value="NZ_JAQLOI010000003.1"/>
</dbReference>
<dbReference type="PANTHER" id="PTHR33164">
    <property type="entry name" value="TRANSCRIPTIONAL REGULATOR, MARR FAMILY"/>
    <property type="match status" value="1"/>
</dbReference>
<name>A0ABT4YVR1_9VIBR</name>
<accession>A0ABT4YVR1</accession>
<reference evidence="2 3" key="1">
    <citation type="submission" date="2023-01" db="EMBL/GenBank/DDBJ databases">
        <title>Vibrio sp. KJ40-1 sp.nov, isolated from marine algae.</title>
        <authorList>
            <person name="Butt M."/>
            <person name="Kim J.M.J."/>
            <person name="Jeon C.O.C."/>
        </authorList>
    </citation>
    <scope>NUCLEOTIDE SEQUENCE [LARGE SCALE GENOMIC DNA]</scope>
    <source>
        <strain evidence="2 3">KJ40-1</strain>
    </source>
</reference>
<dbReference type="EMBL" id="JAQLOI010000003">
    <property type="protein sequence ID" value="MDB1125477.1"/>
    <property type="molecule type" value="Genomic_DNA"/>
</dbReference>
<organism evidence="2 3">
    <name type="scientific">Vibrio algarum</name>
    <dbReference type="NCBI Taxonomy" id="3020714"/>
    <lineage>
        <taxon>Bacteria</taxon>
        <taxon>Pseudomonadati</taxon>
        <taxon>Pseudomonadota</taxon>
        <taxon>Gammaproteobacteria</taxon>
        <taxon>Vibrionales</taxon>
        <taxon>Vibrionaceae</taxon>
        <taxon>Vibrio</taxon>
    </lineage>
</organism>
<dbReference type="SMART" id="SM00347">
    <property type="entry name" value="HTH_MARR"/>
    <property type="match status" value="1"/>
</dbReference>
<evidence type="ECO:0000313" key="2">
    <source>
        <dbReference type="EMBL" id="MDB1125477.1"/>
    </source>
</evidence>
<dbReference type="PRINTS" id="PR00598">
    <property type="entry name" value="HTHMARR"/>
</dbReference>
<dbReference type="SUPFAM" id="SSF46785">
    <property type="entry name" value="Winged helix' DNA-binding domain"/>
    <property type="match status" value="1"/>
</dbReference>
<protein>
    <submittedName>
        <fullName evidence="2">MarR family transcriptional regulator</fullName>
    </submittedName>
</protein>
<evidence type="ECO:0000313" key="3">
    <source>
        <dbReference type="Proteomes" id="UP001210678"/>
    </source>
</evidence>
<dbReference type="Proteomes" id="UP001210678">
    <property type="component" value="Unassembled WGS sequence"/>
</dbReference>
<feature type="domain" description="HTH marR-type" evidence="1">
    <location>
        <begin position="10"/>
        <end position="143"/>
    </location>
</feature>
<dbReference type="InterPro" id="IPR036390">
    <property type="entry name" value="WH_DNA-bd_sf"/>
</dbReference>
<dbReference type="InterPro" id="IPR036388">
    <property type="entry name" value="WH-like_DNA-bd_sf"/>
</dbReference>
<evidence type="ECO:0000259" key="1">
    <source>
        <dbReference type="PROSITE" id="PS50995"/>
    </source>
</evidence>
<dbReference type="Pfam" id="PF12802">
    <property type="entry name" value="MarR_2"/>
    <property type="match status" value="1"/>
</dbReference>
<keyword evidence="3" id="KW-1185">Reference proteome</keyword>
<dbReference type="InterPro" id="IPR000835">
    <property type="entry name" value="HTH_MarR-typ"/>
</dbReference>
<gene>
    <name evidence="2" type="ORF">PGX00_18180</name>
</gene>
<proteinExistence type="predicted"/>
<dbReference type="PROSITE" id="PS50995">
    <property type="entry name" value="HTH_MARR_2"/>
    <property type="match status" value="1"/>
</dbReference>
<dbReference type="PANTHER" id="PTHR33164:SF99">
    <property type="entry name" value="MARR FAMILY REGULATORY PROTEIN"/>
    <property type="match status" value="1"/>
</dbReference>
<comment type="caution">
    <text evidence="2">The sequence shown here is derived from an EMBL/GenBank/DDBJ whole genome shotgun (WGS) entry which is preliminary data.</text>
</comment>
<dbReference type="Gene3D" id="1.10.10.10">
    <property type="entry name" value="Winged helix-like DNA-binding domain superfamily/Winged helix DNA-binding domain"/>
    <property type="match status" value="1"/>
</dbReference>